<sequence length="377" mass="40872">MVGCEASNEYAPPPPPVVTVAKPVERPVQEYFRAVGQTRAAQRVELMSRVSGYLDAIDFEDGQLVEKGQLLFVIDKAPYEVAVQSAEAALAKAEANKELADRQFSRTKPLVSRNAVAESELDQAIADRDAAEADVEAAKAALRDAKLNLGYTEIRAPFAGRIGRHQVDLGNLVQPASTLLATIESVTPMHAYYTVSEADLLRFIKMQESGELKTEGVIPVDMSIGTDDDYAYHGHFDFSEFGVDPGTGTTECRAAFENEDGRLQPGLFVHLRVPVGAPQQRMLVPENALGTNQRGDYLLVVNAENNVEFRPVELGESLGNERVILSGVRADDQVIVAGLQRARPGNPVTPEEETAKKPAAKGTDADEVEADSSPEQQ</sequence>
<feature type="domain" description="Multidrug resistance protein MdtA-like alpha-helical hairpin" evidence="5">
    <location>
        <begin position="83"/>
        <end position="152"/>
    </location>
</feature>
<feature type="region of interest" description="Disordered" evidence="4">
    <location>
        <begin position="338"/>
        <end position="377"/>
    </location>
</feature>
<reference evidence="9" key="1">
    <citation type="submission" date="2022-06" db="EMBL/GenBank/DDBJ databases">
        <title>Aeoliella straminimaris, a novel planctomycete from sediments.</title>
        <authorList>
            <person name="Vitorino I.R."/>
            <person name="Lage O.M."/>
        </authorList>
    </citation>
    <scope>NUCLEOTIDE SEQUENCE</scope>
    <source>
        <strain evidence="9">ICT_H6.2</strain>
    </source>
</reference>
<dbReference type="GO" id="GO:0005886">
    <property type="term" value="C:plasma membrane"/>
    <property type="evidence" value="ECO:0007669"/>
    <property type="project" value="TreeGrafter"/>
</dbReference>
<evidence type="ECO:0000313" key="9">
    <source>
        <dbReference type="EMBL" id="MCO6044110.1"/>
    </source>
</evidence>
<dbReference type="Gene3D" id="2.40.420.20">
    <property type="match status" value="1"/>
</dbReference>
<dbReference type="Proteomes" id="UP001155241">
    <property type="component" value="Unassembled WGS sequence"/>
</dbReference>
<dbReference type="InterPro" id="IPR058627">
    <property type="entry name" value="MdtA-like_C"/>
</dbReference>
<evidence type="ECO:0000313" key="10">
    <source>
        <dbReference type="Proteomes" id="UP001155241"/>
    </source>
</evidence>
<accession>A0A9X2JFK4</accession>
<dbReference type="SUPFAM" id="SSF111369">
    <property type="entry name" value="HlyD-like secretion proteins"/>
    <property type="match status" value="1"/>
</dbReference>
<keyword evidence="3" id="KW-0175">Coiled coil</keyword>
<dbReference type="Gene3D" id="2.40.30.170">
    <property type="match status" value="1"/>
</dbReference>
<feature type="coiled-coil region" evidence="3">
    <location>
        <begin position="83"/>
        <end position="148"/>
    </location>
</feature>
<dbReference type="Gene3D" id="1.10.287.470">
    <property type="entry name" value="Helix hairpin bin"/>
    <property type="match status" value="1"/>
</dbReference>
<dbReference type="InterPro" id="IPR058624">
    <property type="entry name" value="MdtA-like_HH"/>
</dbReference>
<evidence type="ECO:0000256" key="3">
    <source>
        <dbReference type="SAM" id="Coils"/>
    </source>
</evidence>
<proteinExistence type="inferred from homology"/>
<dbReference type="Pfam" id="PF25967">
    <property type="entry name" value="RND-MFP_C"/>
    <property type="match status" value="1"/>
</dbReference>
<dbReference type="GO" id="GO:0022857">
    <property type="term" value="F:transmembrane transporter activity"/>
    <property type="evidence" value="ECO:0007669"/>
    <property type="project" value="InterPro"/>
</dbReference>
<evidence type="ECO:0000259" key="5">
    <source>
        <dbReference type="Pfam" id="PF25876"/>
    </source>
</evidence>
<dbReference type="Pfam" id="PF25876">
    <property type="entry name" value="HH_MFP_RND"/>
    <property type="match status" value="1"/>
</dbReference>
<comment type="subcellular location">
    <subcellularLocation>
        <location evidence="1">Cell envelope</location>
    </subcellularLocation>
</comment>
<comment type="caution">
    <text evidence="9">The sequence shown here is derived from an EMBL/GenBank/DDBJ whole genome shotgun (WGS) entry which is preliminary data.</text>
</comment>
<dbReference type="AlphaFoldDB" id="A0A9X2JFK4"/>
<feature type="compositionally biased region" description="Acidic residues" evidence="4">
    <location>
        <begin position="365"/>
        <end position="377"/>
    </location>
</feature>
<dbReference type="InterPro" id="IPR058626">
    <property type="entry name" value="MdtA-like_b-barrel"/>
</dbReference>
<feature type="domain" description="Multidrug resistance protein MdtA-like beta-barrel" evidence="7">
    <location>
        <begin position="188"/>
        <end position="276"/>
    </location>
</feature>
<dbReference type="PANTHER" id="PTHR30158">
    <property type="entry name" value="ACRA/E-RELATED COMPONENT OF DRUG EFFLUX TRANSPORTER"/>
    <property type="match status" value="1"/>
</dbReference>
<evidence type="ECO:0000256" key="1">
    <source>
        <dbReference type="ARBA" id="ARBA00004196"/>
    </source>
</evidence>
<gene>
    <name evidence="9" type="ORF">NG895_09340</name>
</gene>
<feature type="domain" description="Multidrug resistance protein MdtA-like C-terminal permuted SH3" evidence="8">
    <location>
        <begin position="282"/>
        <end position="341"/>
    </location>
</feature>
<evidence type="ECO:0000259" key="7">
    <source>
        <dbReference type="Pfam" id="PF25944"/>
    </source>
</evidence>
<evidence type="ECO:0000259" key="6">
    <source>
        <dbReference type="Pfam" id="PF25917"/>
    </source>
</evidence>
<dbReference type="InterPro" id="IPR058625">
    <property type="entry name" value="MdtA-like_BSH"/>
</dbReference>
<dbReference type="GO" id="GO:0046677">
    <property type="term" value="P:response to antibiotic"/>
    <property type="evidence" value="ECO:0007669"/>
    <property type="project" value="TreeGrafter"/>
</dbReference>
<name>A0A9X2JFK4_9BACT</name>
<dbReference type="FunFam" id="2.40.420.20:FF:000001">
    <property type="entry name" value="Efflux RND transporter periplasmic adaptor subunit"/>
    <property type="match status" value="1"/>
</dbReference>
<evidence type="ECO:0000259" key="8">
    <source>
        <dbReference type="Pfam" id="PF25967"/>
    </source>
</evidence>
<dbReference type="Gene3D" id="2.40.50.100">
    <property type="match status" value="1"/>
</dbReference>
<dbReference type="GO" id="GO:0030313">
    <property type="term" value="C:cell envelope"/>
    <property type="evidence" value="ECO:0007669"/>
    <property type="project" value="UniProtKB-SubCell"/>
</dbReference>
<dbReference type="Pfam" id="PF25917">
    <property type="entry name" value="BSH_RND"/>
    <property type="match status" value="1"/>
</dbReference>
<dbReference type="NCBIfam" id="TIGR01730">
    <property type="entry name" value="RND_mfp"/>
    <property type="match status" value="1"/>
</dbReference>
<evidence type="ECO:0000256" key="2">
    <source>
        <dbReference type="ARBA" id="ARBA00009477"/>
    </source>
</evidence>
<feature type="domain" description="Multidrug resistance protein MdtA-like barrel-sandwich hybrid" evidence="6">
    <location>
        <begin position="43"/>
        <end position="178"/>
    </location>
</feature>
<dbReference type="Pfam" id="PF25944">
    <property type="entry name" value="Beta-barrel_RND"/>
    <property type="match status" value="1"/>
</dbReference>
<protein>
    <submittedName>
        <fullName evidence="9">Efflux RND transporter periplasmic adaptor subunit</fullName>
    </submittedName>
</protein>
<dbReference type="InterPro" id="IPR006143">
    <property type="entry name" value="RND_pump_MFP"/>
</dbReference>
<dbReference type="EMBL" id="JAMXLR010000033">
    <property type="protein sequence ID" value="MCO6044110.1"/>
    <property type="molecule type" value="Genomic_DNA"/>
</dbReference>
<organism evidence="9 10">
    <name type="scientific">Aeoliella straminimaris</name>
    <dbReference type="NCBI Taxonomy" id="2954799"/>
    <lineage>
        <taxon>Bacteria</taxon>
        <taxon>Pseudomonadati</taxon>
        <taxon>Planctomycetota</taxon>
        <taxon>Planctomycetia</taxon>
        <taxon>Pirellulales</taxon>
        <taxon>Lacipirellulaceae</taxon>
        <taxon>Aeoliella</taxon>
    </lineage>
</organism>
<comment type="similarity">
    <text evidence="2">Belongs to the membrane fusion protein (MFP) (TC 8.A.1) family.</text>
</comment>
<dbReference type="PANTHER" id="PTHR30158:SF10">
    <property type="entry name" value="CATION EFFLUX PUMP"/>
    <property type="match status" value="1"/>
</dbReference>
<keyword evidence="10" id="KW-1185">Reference proteome</keyword>
<evidence type="ECO:0000256" key="4">
    <source>
        <dbReference type="SAM" id="MobiDB-lite"/>
    </source>
</evidence>